<accession>A0AA36DR07</accession>
<sequence length="91" mass="10301">MIVCGLLVQGLAERKLQIKWLKVSTPHPDKPSVALGRIIYALKVFLSLSICKRESEIKVNHVPFSHNTDNSDGIAPPLFYHSVDSRWKRCC</sequence>
<dbReference type="Proteomes" id="UP001176961">
    <property type="component" value="Unassembled WGS sequence"/>
</dbReference>
<gene>
    <name evidence="1" type="ORF">CYNAS_LOCUS3588</name>
</gene>
<dbReference type="EMBL" id="CATQJL010000001">
    <property type="protein sequence ID" value="CAJ0591605.1"/>
    <property type="molecule type" value="Genomic_DNA"/>
</dbReference>
<reference evidence="1" key="1">
    <citation type="submission" date="2023-07" db="EMBL/GenBank/DDBJ databases">
        <authorList>
            <consortium name="CYATHOMIX"/>
        </authorList>
    </citation>
    <scope>NUCLEOTIDE SEQUENCE</scope>
    <source>
        <strain evidence="1">N/A</strain>
    </source>
</reference>
<evidence type="ECO:0000313" key="2">
    <source>
        <dbReference type="Proteomes" id="UP001176961"/>
    </source>
</evidence>
<proteinExistence type="predicted"/>
<comment type="caution">
    <text evidence="1">The sequence shown here is derived from an EMBL/GenBank/DDBJ whole genome shotgun (WGS) entry which is preliminary data.</text>
</comment>
<name>A0AA36DR07_CYLNA</name>
<dbReference type="AlphaFoldDB" id="A0AA36DR07"/>
<evidence type="ECO:0000313" key="1">
    <source>
        <dbReference type="EMBL" id="CAJ0591605.1"/>
    </source>
</evidence>
<organism evidence="1 2">
    <name type="scientific">Cylicocyclus nassatus</name>
    <name type="common">Nematode worm</name>
    <dbReference type="NCBI Taxonomy" id="53992"/>
    <lineage>
        <taxon>Eukaryota</taxon>
        <taxon>Metazoa</taxon>
        <taxon>Ecdysozoa</taxon>
        <taxon>Nematoda</taxon>
        <taxon>Chromadorea</taxon>
        <taxon>Rhabditida</taxon>
        <taxon>Rhabditina</taxon>
        <taxon>Rhabditomorpha</taxon>
        <taxon>Strongyloidea</taxon>
        <taxon>Strongylidae</taxon>
        <taxon>Cylicocyclus</taxon>
    </lineage>
</organism>
<protein>
    <submittedName>
        <fullName evidence="1">Uncharacterized protein</fullName>
    </submittedName>
</protein>
<keyword evidence="2" id="KW-1185">Reference proteome</keyword>